<evidence type="ECO:0000256" key="5">
    <source>
        <dbReference type="ARBA" id="ARBA00023040"/>
    </source>
</evidence>
<dbReference type="InterPro" id="IPR017978">
    <property type="entry name" value="GPCR_3_C"/>
</dbReference>
<evidence type="ECO:0000313" key="11">
    <source>
        <dbReference type="Proteomes" id="UP001152795"/>
    </source>
</evidence>
<dbReference type="InterPro" id="IPR000337">
    <property type="entry name" value="GPCR_3"/>
</dbReference>
<evidence type="ECO:0000256" key="7">
    <source>
        <dbReference type="ARBA" id="ARBA00023170"/>
    </source>
</evidence>
<dbReference type="GO" id="GO:0004930">
    <property type="term" value="F:G protein-coupled receptor activity"/>
    <property type="evidence" value="ECO:0007669"/>
    <property type="project" value="UniProtKB-KW"/>
</dbReference>
<evidence type="ECO:0000256" key="4">
    <source>
        <dbReference type="ARBA" id="ARBA00022989"/>
    </source>
</evidence>
<keyword evidence="9" id="KW-0807">Transducer</keyword>
<dbReference type="InterPro" id="IPR050726">
    <property type="entry name" value="mGluR"/>
</dbReference>
<dbReference type="OrthoDB" id="425344at2759"/>
<organism evidence="10 11">
    <name type="scientific">Paramuricea clavata</name>
    <name type="common">Red gorgonian</name>
    <name type="synonym">Violescent sea-whip</name>
    <dbReference type="NCBI Taxonomy" id="317549"/>
    <lineage>
        <taxon>Eukaryota</taxon>
        <taxon>Metazoa</taxon>
        <taxon>Cnidaria</taxon>
        <taxon>Anthozoa</taxon>
        <taxon>Octocorallia</taxon>
        <taxon>Malacalcyonacea</taxon>
        <taxon>Plexauridae</taxon>
        <taxon>Paramuricea</taxon>
    </lineage>
</organism>
<dbReference type="InterPro" id="IPR038550">
    <property type="entry name" value="GPCR_3_9-Cys_sf"/>
</dbReference>
<protein>
    <submittedName>
        <fullName evidence="10">Metabotropic glutamate receptor 5 isoform X1</fullName>
    </submittedName>
</protein>
<dbReference type="PRINTS" id="PR00248">
    <property type="entry name" value="GPCRMGR"/>
</dbReference>
<keyword evidence="2" id="KW-1003">Cell membrane</keyword>
<dbReference type="Pfam" id="PF07562">
    <property type="entry name" value="NCD3G"/>
    <property type="match status" value="1"/>
</dbReference>
<keyword evidence="6" id="KW-0472">Membrane</keyword>
<evidence type="ECO:0000256" key="9">
    <source>
        <dbReference type="ARBA" id="ARBA00023224"/>
    </source>
</evidence>
<dbReference type="Pfam" id="PF01094">
    <property type="entry name" value="ANF_receptor"/>
    <property type="match status" value="1"/>
</dbReference>
<dbReference type="Gene3D" id="2.10.50.30">
    <property type="entry name" value="GPCR, family 3, nine cysteines domain"/>
    <property type="match status" value="1"/>
</dbReference>
<dbReference type="Proteomes" id="UP001152795">
    <property type="component" value="Unassembled WGS sequence"/>
</dbReference>
<evidence type="ECO:0000256" key="2">
    <source>
        <dbReference type="ARBA" id="ARBA00022475"/>
    </source>
</evidence>
<gene>
    <name evidence="10" type="ORF">PACLA_8A067643</name>
</gene>
<evidence type="ECO:0000256" key="8">
    <source>
        <dbReference type="ARBA" id="ARBA00023180"/>
    </source>
</evidence>
<evidence type="ECO:0000256" key="6">
    <source>
        <dbReference type="ARBA" id="ARBA00023136"/>
    </source>
</evidence>
<dbReference type="Pfam" id="PF00003">
    <property type="entry name" value="7tm_3"/>
    <property type="match status" value="1"/>
</dbReference>
<keyword evidence="11" id="KW-1185">Reference proteome</keyword>
<evidence type="ECO:0000313" key="10">
    <source>
        <dbReference type="EMBL" id="CAB3978961.1"/>
    </source>
</evidence>
<keyword evidence="3" id="KW-0812">Transmembrane</keyword>
<evidence type="ECO:0000256" key="1">
    <source>
        <dbReference type="ARBA" id="ARBA00004651"/>
    </source>
</evidence>
<dbReference type="PROSITE" id="PS50259">
    <property type="entry name" value="G_PROTEIN_RECEP_F3_4"/>
    <property type="match status" value="1"/>
</dbReference>
<dbReference type="SUPFAM" id="SSF53822">
    <property type="entry name" value="Periplasmic binding protein-like I"/>
    <property type="match status" value="1"/>
</dbReference>
<keyword evidence="7 10" id="KW-0675">Receptor</keyword>
<evidence type="ECO:0000256" key="3">
    <source>
        <dbReference type="ARBA" id="ARBA00022692"/>
    </source>
</evidence>
<dbReference type="PANTHER" id="PTHR24060">
    <property type="entry name" value="METABOTROPIC GLUTAMATE RECEPTOR"/>
    <property type="match status" value="1"/>
</dbReference>
<dbReference type="InterPro" id="IPR001828">
    <property type="entry name" value="ANF_lig-bd_rcpt"/>
</dbReference>
<dbReference type="InterPro" id="IPR028082">
    <property type="entry name" value="Peripla_BP_I"/>
</dbReference>
<comment type="caution">
    <text evidence="10">The sequence shown here is derived from an EMBL/GenBank/DDBJ whole genome shotgun (WGS) entry which is preliminary data.</text>
</comment>
<dbReference type="GO" id="GO:0005886">
    <property type="term" value="C:plasma membrane"/>
    <property type="evidence" value="ECO:0007669"/>
    <property type="project" value="UniProtKB-SubCell"/>
</dbReference>
<dbReference type="InterPro" id="IPR011500">
    <property type="entry name" value="GPCR_3_9-Cys_dom"/>
</dbReference>
<proteinExistence type="predicted"/>
<dbReference type="EMBL" id="CACRXK020000155">
    <property type="protein sequence ID" value="CAB3978961.1"/>
    <property type="molecule type" value="Genomic_DNA"/>
</dbReference>
<keyword evidence="4" id="KW-1133">Transmembrane helix</keyword>
<sequence length="854" mass="95707">MLGNRYLQPWIYQFWLSLISSRVIHVTTTPAIDVDNPGNLTLGGLFVLTEINEKSKCLDTISLDGLRSLLAMQFAVERINYDDTILPNITLGIKAVDTCFSRVPALEYTLKHFVLGKHKGKLSQYPIVGLIGPALSYEAVYISKVLGVFEIPIISYSASSYELNDKTHYPYFSRTIPSDLSQAQAMVELLQYFNWTYVSAVYTDDSYGVHGIKLLKSEAKKRGICFATEIQLPVIYNEATYREKIGQLANLNKNDVIALFCIGAAIMPMLNIMAGMIKNFDQIQLFGSEAMGNSWLLDNIAQIKTGFVYTRLISNHIPDYQNYLGSLSVQNINSNMAALIKLSYEQIMNCTFKNGTMNSEFKNMQRCNSSQTFGTALSPGYSFYVSDRVIDAVYVFARGLHQVLKATCPSLSNCEQTTKISGSLLLDTIRNSSFPSVDGRRVDIDSEGEVKGGYTFHFVIPGNKIGTWQNINIGSWLGRLKMNSSSISVLKSISVKTQCSEPCKDNKIKQRIPEKPVCCWTCVECPAGSIAINETTCYACGQGYLANEQTRKCIKIQKLFYSLDKRISKLLVIPPLVLSVLGIVCLLFTLCIFIKFNANPLVKASGRELCFLLLTGLLLSFLFPVVCICSPSCFKCLSQFILDSLPLTISLVPIAMKTNRVVRIFDPTRRITDQPSFARPLPQIILSILLISIQIVLLLALVIMQFPKEKIVYFSSTEVHLVCSTTQTQILFAHVYNLILIIICTYYGFRVRNTPSKFNEVKCIAFAMYTSCVMIVSFFVVFVVAATGSSNEILQQAIQSYRVVLLAMVILFCFFALKVYIVLFQRERIKTHQFSFNEESTAVCNSQADEVNVR</sequence>
<keyword evidence="8" id="KW-0325">Glycoprotein</keyword>
<dbReference type="Gene3D" id="3.40.50.2300">
    <property type="match status" value="2"/>
</dbReference>
<accession>A0A6S7FXS0</accession>
<comment type="subcellular location">
    <subcellularLocation>
        <location evidence="1">Cell membrane</location>
        <topology evidence="1">Multi-pass membrane protein</topology>
    </subcellularLocation>
</comment>
<reference evidence="10" key="1">
    <citation type="submission" date="2020-04" db="EMBL/GenBank/DDBJ databases">
        <authorList>
            <person name="Alioto T."/>
            <person name="Alioto T."/>
            <person name="Gomez Garrido J."/>
        </authorList>
    </citation>
    <scope>NUCLEOTIDE SEQUENCE</scope>
    <source>
        <strain evidence="10">A484AB</strain>
    </source>
</reference>
<dbReference type="AlphaFoldDB" id="A0A6S7FXS0"/>
<keyword evidence="5" id="KW-0297">G-protein coupled receptor</keyword>
<name>A0A6S7FXS0_PARCT</name>